<comment type="similarity">
    <text evidence="1">Belongs to the GPN-loop GTPase family.</text>
</comment>
<keyword evidence="2" id="KW-0547">Nucleotide-binding</keyword>
<keyword evidence="3" id="KW-0378">Hydrolase</keyword>
<keyword evidence="4" id="KW-0342">GTP-binding</keyword>
<evidence type="ECO:0000256" key="3">
    <source>
        <dbReference type="ARBA" id="ARBA00022801"/>
    </source>
</evidence>
<dbReference type="PANTHER" id="PTHR42708">
    <property type="entry name" value="ATP/GTP-BINDING PROTEIN-RELATED"/>
    <property type="match status" value="1"/>
</dbReference>
<evidence type="ECO:0000313" key="5">
    <source>
        <dbReference type="EMBL" id="MFC6281711.1"/>
    </source>
</evidence>
<dbReference type="Pfam" id="PF03029">
    <property type="entry name" value="ATP_bind_1"/>
    <property type="match status" value="1"/>
</dbReference>
<dbReference type="SUPFAM" id="SSF52540">
    <property type="entry name" value="P-loop containing nucleoside triphosphate hydrolases"/>
    <property type="match status" value="1"/>
</dbReference>
<reference evidence="6" key="1">
    <citation type="journal article" date="2019" name="Int. J. Syst. Evol. Microbiol.">
        <title>The Global Catalogue of Microorganisms (GCM) 10K type strain sequencing project: providing services to taxonomists for standard genome sequencing and annotation.</title>
        <authorList>
            <consortium name="The Broad Institute Genomics Platform"/>
            <consortium name="The Broad Institute Genome Sequencing Center for Infectious Disease"/>
            <person name="Wu L."/>
            <person name="Ma J."/>
        </authorList>
    </citation>
    <scope>NUCLEOTIDE SEQUENCE [LARGE SCALE GENOMIC DNA]</scope>
    <source>
        <strain evidence="6">CCUG 39402</strain>
    </source>
</reference>
<evidence type="ECO:0000313" key="6">
    <source>
        <dbReference type="Proteomes" id="UP001596270"/>
    </source>
</evidence>
<dbReference type="Gene3D" id="3.40.50.300">
    <property type="entry name" value="P-loop containing nucleotide triphosphate hydrolases"/>
    <property type="match status" value="1"/>
</dbReference>
<name>A0ABW1TVQ9_9BURK</name>
<dbReference type="Proteomes" id="UP001596270">
    <property type="component" value="Unassembled WGS sequence"/>
</dbReference>
<dbReference type="RefSeq" id="WP_371437319.1">
    <property type="nucleotide sequence ID" value="NZ_JBHSRS010000018.1"/>
</dbReference>
<evidence type="ECO:0000256" key="2">
    <source>
        <dbReference type="ARBA" id="ARBA00022741"/>
    </source>
</evidence>
<keyword evidence="6" id="KW-1185">Reference proteome</keyword>
<organism evidence="5 6">
    <name type="scientific">Polaromonas aquatica</name>
    <dbReference type="NCBI Taxonomy" id="332657"/>
    <lineage>
        <taxon>Bacteria</taxon>
        <taxon>Pseudomonadati</taxon>
        <taxon>Pseudomonadota</taxon>
        <taxon>Betaproteobacteria</taxon>
        <taxon>Burkholderiales</taxon>
        <taxon>Comamonadaceae</taxon>
        <taxon>Polaromonas</taxon>
    </lineage>
</organism>
<dbReference type="PANTHER" id="PTHR42708:SF1">
    <property type="entry name" value="GLIDING MOTILITY PROTEIN MGLA"/>
    <property type="match status" value="1"/>
</dbReference>
<dbReference type="EMBL" id="JBHSRS010000018">
    <property type="protein sequence ID" value="MFC6281711.1"/>
    <property type="molecule type" value="Genomic_DNA"/>
</dbReference>
<dbReference type="InterPro" id="IPR052705">
    <property type="entry name" value="Gliding_Motility_GTPase"/>
</dbReference>
<protein>
    <submittedName>
        <fullName evidence="5">ATP/GTP-binding protein</fullName>
    </submittedName>
</protein>
<evidence type="ECO:0000256" key="1">
    <source>
        <dbReference type="ARBA" id="ARBA00005290"/>
    </source>
</evidence>
<evidence type="ECO:0000256" key="4">
    <source>
        <dbReference type="ARBA" id="ARBA00023134"/>
    </source>
</evidence>
<gene>
    <name evidence="5" type="ORF">ACFQND_10755</name>
</gene>
<dbReference type="InterPro" id="IPR004130">
    <property type="entry name" value="Gpn"/>
</dbReference>
<comment type="caution">
    <text evidence="5">The sequence shown here is derived from an EMBL/GenBank/DDBJ whole genome shotgun (WGS) entry which is preliminary data.</text>
</comment>
<proteinExistence type="inferred from homology"/>
<sequence>MTEYKILLTGTTGAGKTTAIAAISETAPVRTDVKNNDAAFAKATTTVGLDYGELTLDNGDKLRLYGTPGQERFSFMWPILAQGALGIVVLIDNSRPDPLADLAVYLKGFEGLIRDAACVVGVGRMQTHPEPGLGAYAEALHAAGVLCPLLPVDVREQQEVLMLMDLLLTQFESKSQTYDLEKAAA</sequence>
<dbReference type="InterPro" id="IPR027417">
    <property type="entry name" value="P-loop_NTPase"/>
</dbReference>
<accession>A0ABW1TVQ9</accession>